<dbReference type="Gene3D" id="3.30.2080.10">
    <property type="entry name" value="GH92 mannosidase domain"/>
    <property type="match status" value="1"/>
</dbReference>
<dbReference type="InterPro" id="IPR041371">
    <property type="entry name" value="GH92_N"/>
</dbReference>
<evidence type="ECO:0000313" key="10">
    <source>
        <dbReference type="Proteomes" id="UP000285109"/>
    </source>
</evidence>
<dbReference type="GO" id="GO:0005975">
    <property type="term" value="P:carbohydrate metabolic process"/>
    <property type="evidence" value="ECO:0007669"/>
    <property type="project" value="InterPro"/>
</dbReference>
<evidence type="ECO:0000256" key="4">
    <source>
        <dbReference type="SAM" id="SignalP"/>
    </source>
</evidence>
<evidence type="ECO:0000259" key="5">
    <source>
        <dbReference type="Pfam" id="PF07971"/>
    </source>
</evidence>
<proteinExistence type="predicted"/>
<feature type="domain" description="Glycosyl hydrolase family 92" evidence="5">
    <location>
        <begin position="285"/>
        <end position="740"/>
    </location>
</feature>
<dbReference type="GO" id="GO:0000224">
    <property type="term" value="F:peptide-N4-(N-acetyl-beta-glucosaminyl)asparagine amidase activity"/>
    <property type="evidence" value="ECO:0007669"/>
    <property type="project" value="TreeGrafter"/>
</dbReference>
<dbReference type="Proteomes" id="UP000285109">
    <property type="component" value="Unassembled WGS sequence"/>
</dbReference>
<dbReference type="Pfam" id="PF17678">
    <property type="entry name" value="Glyco_hydro_92N"/>
    <property type="match status" value="1"/>
</dbReference>
<dbReference type="FunFam" id="1.20.1050.60:FF:000001">
    <property type="entry name" value="Putative alpha-1,2-mannosidase"/>
    <property type="match status" value="1"/>
</dbReference>
<name>A0A3E4MM64_9BACT</name>
<dbReference type="AlphaFoldDB" id="A0A3E4MM64"/>
<comment type="cofactor">
    <cofactor evidence="1">
        <name>Ca(2+)</name>
        <dbReference type="ChEBI" id="CHEBI:29108"/>
    </cofactor>
</comment>
<dbReference type="InterPro" id="IPR014718">
    <property type="entry name" value="GH-type_carb-bd"/>
</dbReference>
<dbReference type="GO" id="GO:0005829">
    <property type="term" value="C:cytosol"/>
    <property type="evidence" value="ECO:0007669"/>
    <property type="project" value="TreeGrafter"/>
</dbReference>
<dbReference type="InterPro" id="IPR012939">
    <property type="entry name" value="Glyco_hydro_92"/>
</dbReference>
<keyword evidence="9" id="KW-1185">Reference proteome</keyword>
<dbReference type="Pfam" id="PF07971">
    <property type="entry name" value="Glyco_hydro_92"/>
    <property type="match status" value="1"/>
</dbReference>
<evidence type="ECO:0000313" key="9">
    <source>
        <dbReference type="Proteomes" id="UP000260862"/>
    </source>
</evidence>
<dbReference type="Gene3D" id="1.20.1610.10">
    <property type="entry name" value="alpha-1,2-mannosidases domains"/>
    <property type="match status" value="1"/>
</dbReference>
<keyword evidence="4" id="KW-0732">Signal</keyword>
<reference evidence="9 10" key="1">
    <citation type="submission" date="2018-08" db="EMBL/GenBank/DDBJ databases">
        <title>A genome reference for cultivated species of the human gut microbiota.</title>
        <authorList>
            <person name="Zou Y."/>
            <person name="Xue W."/>
            <person name="Luo G."/>
        </authorList>
    </citation>
    <scope>NUCLEOTIDE SEQUENCE [LARGE SCALE GENOMIC DNA]</scope>
    <source>
        <strain evidence="8 10">AF31-28B-AC</strain>
        <strain evidence="7 9">TF10-3AC</strain>
    </source>
</reference>
<dbReference type="SUPFAM" id="SSF48208">
    <property type="entry name" value="Six-hairpin glycosidases"/>
    <property type="match status" value="1"/>
</dbReference>
<gene>
    <name evidence="8" type="ORF">DWZ34_05245</name>
    <name evidence="7" type="ORF">DXD04_15785</name>
</gene>
<dbReference type="PANTHER" id="PTHR12143:SF39">
    <property type="entry name" value="SECRETED PROTEIN"/>
    <property type="match status" value="1"/>
</dbReference>
<evidence type="ECO:0000259" key="6">
    <source>
        <dbReference type="Pfam" id="PF17678"/>
    </source>
</evidence>
<dbReference type="NCBIfam" id="TIGR01180">
    <property type="entry name" value="aman2_put"/>
    <property type="match status" value="1"/>
</dbReference>
<evidence type="ECO:0000313" key="8">
    <source>
        <dbReference type="EMBL" id="RHM98976.1"/>
    </source>
</evidence>
<dbReference type="PANTHER" id="PTHR12143">
    <property type="entry name" value="PEPTIDE N-GLYCANASE PNGASE -RELATED"/>
    <property type="match status" value="1"/>
</dbReference>
<dbReference type="Gene3D" id="2.70.98.10">
    <property type="match status" value="1"/>
</dbReference>
<dbReference type="GO" id="GO:0030246">
    <property type="term" value="F:carbohydrate binding"/>
    <property type="evidence" value="ECO:0007669"/>
    <property type="project" value="InterPro"/>
</dbReference>
<dbReference type="EMBL" id="QSQT01000048">
    <property type="protein sequence ID" value="RGK50899.1"/>
    <property type="molecule type" value="Genomic_DNA"/>
</dbReference>
<dbReference type="Gene3D" id="1.20.1050.60">
    <property type="entry name" value="alpha-1,2-mannosidase"/>
    <property type="match status" value="1"/>
</dbReference>
<dbReference type="GO" id="GO:0006516">
    <property type="term" value="P:glycoprotein catabolic process"/>
    <property type="evidence" value="ECO:0007669"/>
    <property type="project" value="TreeGrafter"/>
</dbReference>
<keyword evidence="3" id="KW-0106">Calcium</keyword>
<keyword evidence="7" id="KW-0378">Hydrolase</keyword>
<dbReference type="InterPro" id="IPR008928">
    <property type="entry name" value="6-hairpin_glycosidase_sf"/>
</dbReference>
<evidence type="ECO:0000256" key="1">
    <source>
        <dbReference type="ARBA" id="ARBA00001913"/>
    </source>
</evidence>
<dbReference type="InterPro" id="IPR005887">
    <property type="entry name" value="GH92_a_mannosidase_put"/>
</dbReference>
<dbReference type="Proteomes" id="UP000260862">
    <property type="component" value="Unassembled WGS sequence"/>
</dbReference>
<evidence type="ECO:0000256" key="2">
    <source>
        <dbReference type="ARBA" id="ARBA00011245"/>
    </source>
</evidence>
<organism evidence="7 9">
    <name type="scientific">Phocaeicola plebeius</name>
    <dbReference type="NCBI Taxonomy" id="310297"/>
    <lineage>
        <taxon>Bacteria</taxon>
        <taxon>Pseudomonadati</taxon>
        <taxon>Bacteroidota</taxon>
        <taxon>Bacteroidia</taxon>
        <taxon>Bacteroidales</taxon>
        <taxon>Bacteroidaceae</taxon>
        <taxon>Phocaeicola</taxon>
    </lineage>
</organism>
<evidence type="ECO:0000313" key="7">
    <source>
        <dbReference type="EMBL" id="RGK50899.1"/>
    </source>
</evidence>
<feature type="signal peptide" evidence="4">
    <location>
        <begin position="1"/>
        <end position="19"/>
    </location>
</feature>
<comment type="subunit">
    <text evidence="2">Monomer.</text>
</comment>
<evidence type="ECO:0000256" key="3">
    <source>
        <dbReference type="ARBA" id="ARBA00022837"/>
    </source>
</evidence>
<dbReference type="InterPro" id="IPR050883">
    <property type="entry name" value="PNGase"/>
</dbReference>
<comment type="caution">
    <text evidence="7">The sequence shown here is derived from an EMBL/GenBank/DDBJ whole genome shotgun (WGS) entry which is preliminary data.</text>
</comment>
<accession>A0A3E4MM64</accession>
<sequence>MKKLIASLSFLFIWNCANAQDPVDYVDPFIGTTNYGTCNPGAVCPNGLMSVVPFNVMGSDENTYDKDARWWSTPYEYTNSYFTGLSHVNLSGVGCPEMGSLLLMPTTGELNVDYHHYGSKYEKETASPGYYSLQLTKYNIKVEATSTLRTGLTRFTFPKGKSHILMNLGEGLTNESGAYLRRINNREIEGMKFLGTFCYNPQAVFPIYFVMRINKAPKQTGYWKFQRKMTGVEAEWDKDNGKYKLYTQYDRDLAGDDIGAWFTFDTEENEQIEVAVGVSFVSMENARQNLEAEQHGAGFDEIYASARKQWNDDLSRIIVEGGTKEQKTVFYTALYHTLIHPNILQDVNGEYPAMETGETKTTKNNRYTVYSLWDTYRNLHQLMTLVYPERQIDMVRTMVDMYKEHGWLPKWELYGRETLTMEGDPSLPVIVDTWMKGLRDFDMETAYEAMRKSATLPGKENLMRPDNDDYMSKGYVPLMEQFDNSVSHALEYYIADYALYTLAKSMGKKEDADLFYKRSMGYKHYYCKEFGTLRPILPDGKFYSPFDPLQGQNFEPSPGFHEGNSWNYTFYVPHDVKGLARLMGGQKKFIDKLQMVFDKGYYDPANEPDIAYPYLFSYFKGEEWRTQKTVRELLAKYFTPKPDGIPGNDDAGTMSAWAVFSMMGFYPDCPGVPEYTLTDPTFDRITIRLNPEFYGKDKLIIEKKENGSPEGYIQKIELGGKKTGYRINHNDLVKGGTLTFYK</sequence>
<feature type="chain" id="PRO_5041870833" evidence="4">
    <location>
        <begin position="20"/>
        <end position="742"/>
    </location>
</feature>
<protein>
    <submittedName>
        <fullName evidence="7">Glycoside hydrolase family 92 protein</fullName>
    </submittedName>
</protein>
<feature type="domain" description="Glycosyl hydrolase family 92 N-terminal" evidence="6">
    <location>
        <begin position="25"/>
        <end position="279"/>
    </location>
</feature>
<dbReference type="RefSeq" id="WP_117674099.1">
    <property type="nucleotide sequence ID" value="NZ_CABOGR010000048.1"/>
</dbReference>
<dbReference type="EMBL" id="QRQK01000007">
    <property type="protein sequence ID" value="RHM98976.1"/>
    <property type="molecule type" value="Genomic_DNA"/>
</dbReference>